<accession>N4UFB6</accession>
<proteinExistence type="predicted"/>
<protein>
    <submittedName>
        <fullName evidence="2">Uncharacterized protein</fullName>
    </submittedName>
</protein>
<reference evidence="3" key="1">
    <citation type="submission" date="2012-09" db="EMBL/GenBank/DDBJ databases">
        <title>Genome sequencing and comparative transcriptomics of race 1 and race 4 of banana pathogen: Fusarium oxysporum f. sp. cubense.</title>
        <authorList>
            <person name="Fang X."/>
            <person name="Huang J."/>
        </authorList>
    </citation>
    <scope>NUCLEOTIDE SEQUENCE [LARGE SCALE GENOMIC DNA]</scope>
    <source>
        <strain evidence="3">race 1</strain>
    </source>
</reference>
<evidence type="ECO:0000256" key="1">
    <source>
        <dbReference type="SAM" id="MobiDB-lite"/>
    </source>
</evidence>
<gene>
    <name evidence="2" type="ORF">FOC1_h10017131</name>
</gene>
<organism evidence="2 3">
    <name type="scientific">Fusarium oxysporum f. sp. cubense (strain race 1)</name>
    <name type="common">Panama disease fungus</name>
    <dbReference type="NCBI Taxonomy" id="1229664"/>
    <lineage>
        <taxon>Eukaryota</taxon>
        <taxon>Fungi</taxon>
        <taxon>Dikarya</taxon>
        <taxon>Ascomycota</taxon>
        <taxon>Pezizomycotina</taxon>
        <taxon>Sordariomycetes</taxon>
        <taxon>Hypocreomycetidae</taxon>
        <taxon>Hypocreales</taxon>
        <taxon>Nectriaceae</taxon>
        <taxon>Fusarium</taxon>
        <taxon>Fusarium oxysporum species complex</taxon>
    </lineage>
</organism>
<evidence type="ECO:0000313" key="2">
    <source>
        <dbReference type="EMBL" id="ENH73929.1"/>
    </source>
</evidence>
<dbReference type="VEuPathDB" id="FungiDB:FOC1_h10017131"/>
<dbReference type="HOGENOM" id="CLU_1835328_0_0_1"/>
<evidence type="ECO:0000313" key="3">
    <source>
        <dbReference type="Proteomes" id="UP000016928"/>
    </source>
</evidence>
<sequence>MANAEPLHGPSHVDEDQREQWGIFSAAASLSNAQTKTSSLFSSAEERNGPHHEQPWGPESRSRSGVAVYCTSERVRMKASNKTSLPSHCVYPVPPPATWTSPNYSDIRFAACKLGEAFAKINLSSVSCLRLPSDDLLVPL</sequence>
<feature type="region of interest" description="Disordered" evidence="1">
    <location>
        <begin position="1"/>
        <end position="20"/>
    </location>
</feature>
<dbReference type="AlphaFoldDB" id="N4UFB6"/>
<dbReference type="OMA" id="HEQPWGP"/>
<name>N4UFB6_FUSC1</name>
<feature type="region of interest" description="Disordered" evidence="1">
    <location>
        <begin position="35"/>
        <end position="64"/>
    </location>
</feature>
<feature type="compositionally biased region" description="Basic and acidic residues" evidence="1">
    <location>
        <begin position="44"/>
        <end position="54"/>
    </location>
</feature>
<reference evidence="3" key="2">
    <citation type="journal article" date="2014" name="PLoS ONE">
        <title>Genome and Transcriptome Analysis of the Fungal Pathogen Fusarium oxysporum f. sp. cubense Causing Banana Vascular Wilt Disease.</title>
        <authorList>
            <person name="Guo L."/>
            <person name="Han L."/>
            <person name="Yang L."/>
            <person name="Zeng H."/>
            <person name="Fan D."/>
            <person name="Zhu Y."/>
            <person name="Feng Y."/>
            <person name="Wang G."/>
            <person name="Peng C."/>
            <person name="Jiang X."/>
            <person name="Zhou D."/>
            <person name="Ni P."/>
            <person name="Liang C."/>
            <person name="Liu L."/>
            <person name="Wang J."/>
            <person name="Mao C."/>
            <person name="Fang X."/>
            <person name="Peng M."/>
            <person name="Huang J."/>
        </authorList>
    </citation>
    <scope>NUCLEOTIDE SEQUENCE [LARGE SCALE GENOMIC DNA]</scope>
    <source>
        <strain evidence="3">race 1</strain>
    </source>
</reference>
<dbReference type="EMBL" id="KB730051">
    <property type="protein sequence ID" value="ENH73929.1"/>
    <property type="molecule type" value="Genomic_DNA"/>
</dbReference>
<feature type="non-terminal residue" evidence="2">
    <location>
        <position position="140"/>
    </location>
</feature>
<dbReference type="Proteomes" id="UP000016928">
    <property type="component" value="Unassembled WGS sequence"/>
</dbReference>